<feature type="compositionally biased region" description="Low complexity" evidence="1">
    <location>
        <begin position="216"/>
        <end position="227"/>
    </location>
</feature>
<proteinExistence type="predicted"/>
<reference evidence="2" key="1">
    <citation type="journal article" date="2023" name="Insect Mol. Biol.">
        <title>Genome sequencing provides insights into the evolution of gene families encoding plant cell wall-degrading enzymes in longhorned beetles.</title>
        <authorList>
            <person name="Shin N.R."/>
            <person name="Okamura Y."/>
            <person name="Kirsch R."/>
            <person name="Pauchet Y."/>
        </authorList>
    </citation>
    <scope>NUCLEOTIDE SEQUENCE</scope>
    <source>
        <strain evidence="2">AMC_N1</strain>
    </source>
</reference>
<dbReference type="Proteomes" id="UP001162162">
    <property type="component" value="Unassembled WGS sequence"/>
</dbReference>
<name>A0AAV8YHN0_9CUCU</name>
<gene>
    <name evidence="2" type="ORF">NQ318_021169</name>
</gene>
<comment type="caution">
    <text evidence="2">The sequence shown here is derived from an EMBL/GenBank/DDBJ whole genome shotgun (WGS) entry which is preliminary data.</text>
</comment>
<protein>
    <submittedName>
        <fullName evidence="2">Uncharacterized protein</fullName>
    </submittedName>
</protein>
<accession>A0AAV8YHN0</accession>
<keyword evidence="3" id="KW-1185">Reference proteome</keyword>
<dbReference type="EMBL" id="JAPWTK010000102">
    <property type="protein sequence ID" value="KAJ8950310.1"/>
    <property type="molecule type" value="Genomic_DNA"/>
</dbReference>
<evidence type="ECO:0000313" key="2">
    <source>
        <dbReference type="EMBL" id="KAJ8950310.1"/>
    </source>
</evidence>
<dbReference type="AlphaFoldDB" id="A0AAV8YHN0"/>
<feature type="region of interest" description="Disordered" evidence="1">
    <location>
        <begin position="212"/>
        <end position="254"/>
    </location>
</feature>
<evidence type="ECO:0000256" key="1">
    <source>
        <dbReference type="SAM" id="MobiDB-lite"/>
    </source>
</evidence>
<evidence type="ECO:0000313" key="3">
    <source>
        <dbReference type="Proteomes" id="UP001162162"/>
    </source>
</evidence>
<sequence length="273" mass="31145">MNELERQKTQMTKKKLAEAFCNLADFLDEHVKVARECVLTSFSLEPTKDRLQNIETLARRSGYQVLDTGQEWKCKLHPPVLPSDDLAWICPECGDWMCKPQLNIPLKINMALNEALQNSVLGISEALCDDLVVCLSNPRYQILSWFLPWDDLHRICIMYLQDPQTTKNFVTELKFVDIDYSIFKDVKREPLDELAGIERGYEQYLDQDFVSDEETSSASGDSMSQDSRPYSLGSDGAGEGPYLPPLLAQHKSDPNTLKSLRMFRPNLKEFGLA</sequence>
<organism evidence="2 3">
    <name type="scientific">Aromia moschata</name>
    <dbReference type="NCBI Taxonomy" id="1265417"/>
    <lineage>
        <taxon>Eukaryota</taxon>
        <taxon>Metazoa</taxon>
        <taxon>Ecdysozoa</taxon>
        <taxon>Arthropoda</taxon>
        <taxon>Hexapoda</taxon>
        <taxon>Insecta</taxon>
        <taxon>Pterygota</taxon>
        <taxon>Neoptera</taxon>
        <taxon>Endopterygota</taxon>
        <taxon>Coleoptera</taxon>
        <taxon>Polyphaga</taxon>
        <taxon>Cucujiformia</taxon>
        <taxon>Chrysomeloidea</taxon>
        <taxon>Cerambycidae</taxon>
        <taxon>Cerambycinae</taxon>
        <taxon>Callichromatini</taxon>
        <taxon>Aromia</taxon>
    </lineage>
</organism>